<reference evidence="4" key="1">
    <citation type="submission" date="2015-05" db="EMBL/GenBank/DDBJ databases">
        <authorList>
            <person name="Fogelqvist Johan"/>
        </authorList>
    </citation>
    <scope>NUCLEOTIDE SEQUENCE [LARGE SCALE GENOMIC DNA]</scope>
</reference>
<feature type="non-terminal residue" evidence="3">
    <location>
        <position position="1"/>
    </location>
</feature>
<dbReference type="Pfam" id="PF19343">
    <property type="entry name" value="HAM1_N"/>
    <property type="match status" value="1"/>
</dbReference>
<evidence type="ECO:0000259" key="2">
    <source>
        <dbReference type="Pfam" id="PF19343"/>
    </source>
</evidence>
<dbReference type="Proteomes" id="UP000045706">
    <property type="component" value="Unassembled WGS sequence"/>
</dbReference>
<dbReference type="InterPro" id="IPR011990">
    <property type="entry name" value="TPR-like_helical_dom_sf"/>
</dbReference>
<feature type="region of interest" description="Disordered" evidence="1">
    <location>
        <begin position="1"/>
        <end position="27"/>
    </location>
</feature>
<protein>
    <recommendedName>
        <fullName evidence="2">HAM1-like N-terminal domain-containing protein</fullName>
    </recommendedName>
</protein>
<dbReference type="PANTHER" id="PTHR31138">
    <property type="entry name" value="CHROMOSOME 19, WHOLE GENOME SHOTGUN SEQUENCE"/>
    <property type="match status" value="1"/>
</dbReference>
<proteinExistence type="predicted"/>
<organism evidence="3 4">
    <name type="scientific">Verticillium longisporum</name>
    <name type="common">Verticillium dahliae var. longisporum</name>
    <dbReference type="NCBI Taxonomy" id="100787"/>
    <lineage>
        <taxon>Eukaryota</taxon>
        <taxon>Fungi</taxon>
        <taxon>Dikarya</taxon>
        <taxon>Ascomycota</taxon>
        <taxon>Pezizomycotina</taxon>
        <taxon>Sordariomycetes</taxon>
        <taxon>Hypocreomycetidae</taxon>
        <taxon>Glomerellales</taxon>
        <taxon>Plectosphaerellaceae</taxon>
        <taxon>Verticillium</taxon>
    </lineage>
</organism>
<feature type="domain" description="HAM1-like N-terminal" evidence="2">
    <location>
        <begin position="4"/>
        <end position="197"/>
    </location>
</feature>
<accession>A0A0G4NCJ0</accession>
<evidence type="ECO:0000313" key="3">
    <source>
        <dbReference type="EMBL" id="CRK44158.1"/>
    </source>
</evidence>
<sequence length="197" mass="23402">NPETQEQIKKSKEEYRRKARDYLSKKVPENRRDQTIWRLKKMVLECQQHPDYSQAIETLLNLAEEYGSHSRAMAQGGSGTVREARGGLAQAESDLRTLIERFANSTSTEDLWNSIGQIYQDADRDPELKGWFKSMNQYIRRCLLKQGYILEDASNEEWRRLYDQGRYLLREKYRSHTDRVVDEMRFIINEFDNDPQN</sequence>
<gene>
    <name evidence="3" type="ORF">BN1723_019404</name>
</gene>
<name>A0A0G4NCJ0_VERLO</name>
<feature type="non-terminal residue" evidence="3">
    <location>
        <position position="197"/>
    </location>
</feature>
<dbReference type="InterPro" id="IPR045967">
    <property type="entry name" value="HAM1-like_N"/>
</dbReference>
<dbReference type="AlphaFoldDB" id="A0A0G4NCJ0"/>
<dbReference type="Gene3D" id="1.25.40.10">
    <property type="entry name" value="Tetratricopeptide repeat domain"/>
    <property type="match status" value="1"/>
</dbReference>
<evidence type="ECO:0000313" key="4">
    <source>
        <dbReference type="Proteomes" id="UP000045706"/>
    </source>
</evidence>
<dbReference type="PANTHER" id="PTHR31138:SF1">
    <property type="entry name" value="PDZ DOMAIN-CONTAINING PROTEIN"/>
    <property type="match status" value="1"/>
</dbReference>
<dbReference type="EMBL" id="CVQI01033892">
    <property type="protein sequence ID" value="CRK44158.1"/>
    <property type="molecule type" value="Genomic_DNA"/>
</dbReference>
<evidence type="ECO:0000256" key="1">
    <source>
        <dbReference type="SAM" id="MobiDB-lite"/>
    </source>
</evidence>